<dbReference type="Gene3D" id="1.25.40.10">
    <property type="entry name" value="Tetratricopeptide repeat domain"/>
    <property type="match status" value="1"/>
</dbReference>
<dbReference type="InterPro" id="IPR019734">
    <property type="entry name" value="TPR_rpt"/>
</dbReference>
<organism evidence="2 3">
    <name type="scientific">Vibrio hangzhouensis</name>
    <dbReference type="NCBI Taxonomy" id="462991"/>
    <lineage>
        <taxon>Bacteria</taxon>
        <taxon>Pseudomonadati</taxon>
        <taxon>Pseudomonadota</taxon>
        <taxon>Gammaproteobacteria</taxon>
        <taxon>Vibrionales</taxon>
        <taxon>Vibrionaceae</taxon>
        <taxon>Vibrio</taxon>
    </lineage>
</organism>
<gene>
    <name evidence="2" type="ORF">SAMN04488244_103157</name>
</gene>
<feature type="repeat" description="TPR" evidence="1">
    <location>
        <begin position="98"/>
        <end position="131"/>
    </location>
</feature>
<dbReference type="PROSITE" id="PS50005">
    <property type="entry name" value="TPR"/>
    <property type="match status" value="2"/>
</dbReference>
<dbReference type="NCBIfam" id="NF008391">
    <property type="entry name" value="PRK11189.1"/>
    <property type="match status" value="1"/>
</dbReference>
<dbReference type="InterPro" id="IPR011990">
    <property type="entry name" value="TPR-like_helical_dom_sf"/>
</dbReference>
<accession>A0A1H5UFU7</accession>
<dbReference type="EMBL" id="FNVG01000003">
    <property type="protein sequence ID" value="SEF73914.1"/>
    <property type="molecule type" value="Genomic_DNA"/>
</dbReference>
<evidence type="ECO:0000256" key="1">
    <source>
        <dbReference type="PROSITE-ProRule" id="PRU00339"/>
    </source>
</evidence>
<sequence>MPPFFYARRKIPAQKTACSDAKLIGRSKENNIVKLFRILGLSIVVAVTGCASNSSTQEEQWLNPPMAVPLQANVQYEVQVARLTQLLQRSDLENDVRAKMHFERGSYYNSLGLRDLAQLDFNQSLQLNPAQPVVFNQVGQYFTQIGDFDSAYEAFDSSLELDPANSYALRNRSIALYYGDRIPLAIEGMTRYYQENPSDPYRALWLYIISREAGPLDAAITLEKRYQSRNNDWGWILVALMLDKVTEEQAFKAILASSRDNNVLAERLTEVYFYLAKRHQIEGNYPAAVSLYKLAIAQNVYDYAEHKYAFLELTKIFEIVRAEQAEKAKQEQQNSEAGSSDSQ</sequence>
<protein>
    <submittedName>
        <fullName evidence="2">Lipoprotein NlpI</fullName>
    </submittedName>
</protein>
<dbReference type="Pfam" id="PF13181">
    <property type="entry name" value="TPR_8"/>
    <property type="match status" value="2"/>
</dbReference>
<evidence type="ECO:0000313" key="3">
    <source>
        <dbReference type="Proteomes" id="UP000236721"/>
    </source>
</evidence>
<proteinExistence type="predicted"/>
<dbReference type="Proteomes" id="UP000236721">
    <property type="component" value="Unassembled WGS sequence"/>
</dbReference>
<dbReference type="SUPFAM" id="SSF48452">
    <property type="entry name" value="TPR-like"/>
    <property type="match status" value="1"/>
</dbReference>
<keyword evidence="3" id="KW-1185">Reference proteome</keyword>
<reference evidence="3" key="1">
    <citation type="submission" date="2016-10" db="EMBL/GenBank/DDBJ databases">
        <authorList>
            <person name="Varghese N."/>
            <person name="Submissions S."/>
        </authorList>
    </citation>
    <scope>NUCLEOTIDE SEQUENCE [LARGE SCALE GENOMIC DNA]</scope>
    <source>
        <strain evidence="3">CGMCC 1.7062</strain>
    </source>
</reference>
<dbReference type="AlphaFoldDB" id="A0A1H5UFU7"/>
<keyword evidence="2" id="KW-0449">Lipoprotein</keyword>
<name>A0A1H5UFU7_9VIBR</name>
<evidence type="ECO:0000313" key="2">
    <source>
        <dbReference type="EMBL" id="SEF73914.1"/>
    </source>
</evidence>
<keyword evidence="1" id="KW-0802">TPR repeat</keyword>
<feature type="repeat" description="TPR" evidence="1">
    <location>
        <begin position="132"/>
        <end position="165"/>
    </location>
</feature>
<dbReference type="SMART" id="SM00028">
    <property type="entry name" value="TPR"/>
    <property type="match status" value="3"/>
</dbReference>